<dbReference type="InterPro" id="IPR051726">
    <property type="entry name" value="Chitin_Synth_Reg"/>
</dbReference>
<protein>
    <submittedName>
        <fullName evidence="3">HCP-like protein</fullName>
    </submittedName>
</protein>
<reference evidence="3" key="1">
    <citation type="journal article" date="2020" name="Stud. Mycol.">
        <title>101 Dothideomycetes genomes: a test case for predicting lifestyles and emergence of pathogens.</title>
        <authorList>
            <person name="Haridas S."/>
            <person name="Albert R."/>
            <person name="Binder M."/>
            <person name="Bloem J."/>
            <person name="Labutti K."/>
            <person name="Salamov A."/>
            <person name="Andreopoulos B."/>
            <person name="Baker S."/>
            <person name="Barry K."/>
            <person name="Bills G."/>
            <person name="Bluhm B."/>
            <person name="Cannon C."/>
            <person name="Castanera R."/>
            <person name="Culley D."/>
            <person name="Daum C."/>
            <person name="Ezra D."/>
            <person name="Gonzalez J."/>
            <person name="Henrissat B."/>
            <person name="Kuo A."/>
            <person name="Liang C."/>
            <person name="Lipzen A."/>
            <person name="Lutzoni F."/>
            <person name="Magnuson J."/>
            <person name="Mondo S."/>
            <person name="Nolan M."/>
            <person name="Ohm R."/>
            <person name="Pangilinan J."/>
            <person name="Park H.-J."/>
            <person name="Ramirez L."/>
            <person name="Alfaro M."/>
            <person name="Sun H."/>
            <person name="Tritt A."/>
            <person name="Yoshinaga Y."/>
            <person name="Zwiers L.-H."/>
            <person name="Turgeon B."/>
            <person name="Goodwin S."/>
            <person name="Spatafora J."/>
            <person name="Crous P."/>
            <person name="Grigoriev I."/>
        </authorList>
    </citation>
    <scope>NUCLEOTIDE SEQUENCE</scope>
    <source>
        <strain evidence="3">CBS 269.34</strain>
    </source>
</reference>
<evidence type="ECO:0000313" key="3">
    <source>
        <dbReference type="EMBL" id="KAF2489849.1"/>
    </source>
</evidence>
<dbReference type="Proteomes" id="UP000799750">
    <property type="component" value="Unassembled WGS sequence"/>
</dbReference>
<sequence length="474" mass="52969">MGSLQLSPKYVADGGEPSDRRAVTPTFNVRRKDVPKTLVEASAQLRSHTRSSPDSPSSTYHEKTEALPEIRVTPVGLEIYELPSSFPKLPDPVSPNVPLTHEEKGRVIERARELVLYSVDPDMQLAWASDALNWLLVCYSRERNVCDTKNSSFQSSVEGSQLEIDAKNIIDFLVAQGHPHANFEKGKWLEFGHFGHRVNKRSAFHLYRDALSEGYMRAAYRMGMMYESSNDPTKAIEYYERGRKENDAACCYRLAMIAFLGQHDQKVDFAKAIPLIKTAAQRADEYAPQAAYVLGLLQADDLPHFRTPELKDLASARKNIEKAAYLGFAKAQLKMGSAYELCTLGCPFDPALSMHYLELASLQGEPEADMSLSRWFLVGYEGVFEANKEIAFTRAKRAADQDLPTALFAVGYFYEIGVHVDVDIYQAVEWYSKAANAGNLDATARVRALIQQGYHPPRVPGPGPRSRSTSPLHP</sequence>
<feature type="region of interest" description="Disordered" evidence="2">
    <location>
        <begin position="453"/>
        <end position="474"/>
    </location>
</feature>
<dbReference type="InterPro" id="IPR006597">
    <property type="entry name" value="Sel1-like"/>
</dbReference>
<evidence type="ECO:0000256" key="2">
    <source>
        <dbReference type="SAM" id="MobiDB-lite"/>
    </source>
</evidence>
<feature type="region of interest" description="Disordered" evidence="2">
    <location>
        <begin position="1"/>
        <end position="64"/>
    </location>
</feature>
<keyword evidence="4" id="KW-1185">Reference proteome</keyword>
<evidence type="ECO:0000313" key="4">
    <source>
        <dbReference type="Proteomes" id="UP000799750"/>
    </source>
</evidence>
<dbReference type="SMART" id="SM00671">
    <property type="entry name" value="SEL1"/>
    <property type="match status" value="7"/>
</dbReference>
<dbReference type="PANTHER" id="PTHR46430">
    <property type="entry name" value="PROTEIN SKT5-RELATED"/>
    <property type="match status" value="1"/>
</dbReference>
<dbReference type="AlphaFoldDB" id="A0A6A6QCN3"/>
<proteinExistence type="predicted"/>
<dbReference type="Pfam" id="PF08238">
    <property type="entry name" value="Sel1"/>
    <property type="match status" value="6"/>
</dbReference>
<dbReference type="EMBL" id="MU004198">
    <property type="protein sequence ID" value="KAF2489849.1"/>
    <property type="molecule type" value="Genomic_DNA"/>
</dbReference>
<dbReference type="PANTHER" id="PTHR46430:SF2">
    <property type="entry name" value="CHITIN SYNTHASE REGULATORY FACTOR 4"/>
    <property type="match status" value="1"/>
</dbReference>
<dbReference type="OrthoDB" id="4095816at2759"/>
<dbReference type="InterPro" id="IPR011990">
    <property type="entry name" value="TPR-like_helical_dom_sf"/>
</dbReference>
<name>A0A6A6QCN3_9PEZI</name>
<dbReference type="SUPFAM" id="SSF81901">
    <property type="entry name" value="HCP-like"/>
    <property type="match status" value="2"/>
</dbReference>
<keyword evidence="1" id="KW-0677">Repeat</keyword>
<feature type="compositionally biased region" description="Low complexity" evidence="2">
    <location>
        <begin position="50"/>
        <end position="59"/>
    </location>
</feature>
<dbReference type="Gene3D" id="1.25.40.10">
    <property type="entry name" value="Tetratricopeptide repeat domain"/>
    <property type="match status" value="1"/>
</dbReference>
<evidence type="ECO:0000256" key="1">
    <source>
        <dbReference type="ARBA" id="ARBA00022737"/>
    </source>
</evidence>
<organism evidence="3 4">
    <name type="scientific">Lophium mytilinum</name>
    <dbReference type="NCBI Taxonomy" id="390894"/>
    <lineage>
        <taxon>Eukaryota</taxon>
        <taxon>Fungi</taxon>
        <taxon>Dikarya</taxon>
        <taxon>Ascomycota</taxon>
        <taxon>Pezizomycotina</taxon>
        <taxon>Dothideomycetes</taxon>
        <taxon>Pleosporomycetidae</taxon>
        <taxon>Mytilinidiales</taxon>
        <taxon>Mytilinidiaceae</taxon>
        <taxon>Lophium</taxon>
    </lineage>
</organism>
<feature type="compositionally biased region" description="Low complexity" evidence="2">
    <location>
        <begin position="464"/>
        <end position="474"/>
    </location>
</feature>
<accession>A0A6A6QCN3</accession>
<gene>
    <name evidence="3" type="ORF">BU16DRAFT_471271</name>
</gene>